<dbReference type="AlphaFoldDB" id="A0ABD7NDB5"/>
<sequence>MAILEIKNTLTIKEARSIYFDLKQELGLIKGTLSFNNSFTDKEILIYVVPLLSGMDHQEASSHLKSNNVLIEKLIEKIQQVTVNRYLTDKEKEALYLDIRKKYNQLLSDKAKDFTKAFKPSVSDALKRIQLTIDTLKEVYDNSYLKILNSVFLKLQYINNDFKNREQNIFFNGRFTEVADVLDTLLPLFPELSARDESYYNKRFVYNNSKYYEALSSYLKAQGLPVKYIYIDTEAEKAGKTPTAYRAQIIEQWLEDNQRQTIQLEYAKSKINEIASGSNFETLEEYKKKFKDSLLEND</sequence>
<protein>
    <submittedName>
        <fullName evidence="1">Uncharacterized protein</fullName>
    </submittedName>
</protein>
<dbReference type="Proteomes" id="UP000254098">
    <property type="component" value="Unassembled WGS sequence"/>
</dbReference>
<dbReference type="EMBL" id="UHHS01000001">
    <property type="protein sequence ID" value="SUO77708.1"/>
    <property type="molecule type" value="Genomic_DNA"/>
</dbReference>
<gene>
    <name evidence="1" type="ORF">NCTC1080_00574</name>
</gene>
<evidence type="ECO:0000313" key="2">
    <source>
        <dbReference type="Proteomes" id="UP000254098"/>
    </source>
</evidence>
<organism evidence="1 2">
    <name type="scientific">Streptococcus viridans</name>
    <dbReference type="NCBI Taxonomy" id="78535"/>
    <lineage>
        <taxon>Bacteria</taxon>
        <taxon>Bacillati</taxon>
        <taxon>Bacillota</taxon>
        <taxon>Bacilli</taxon>
        <taxon>Lactobacillales</taxon>
        <taxon>Streptococcaceae</taxon>
        <taxon>Streptococcus</taxon>
    </lineage>
</organism>
<comment type="caution">
    <text evidence="1">The sequence shown here is derived from an EMBL/GenBank/DDBJ whole genome shotgun (WGS) entry which is preliminary data.</text>
</comment>
<dbReference type="RefSeq" id="WP_003028283.1">
    <property type="nucleotide sequence ID" value="NZ_UHHS01000001.1"/>
</dbReference>
<reference evidence="1 2" key="1">
    <citation type="submission" date="2018-06" db="EMBL/GenBank/DDBJ databases">
        <authorList>
            <consortium name="Pathogen Informatics"/>
            <person name="Doyle S."/>
        </authorList>
    </citation>
    <scope>NUCLEOTIDE SEQUENCE [LARGE SCALE GENOMIC DNA]</scope>
    <source>
        <strain evidence="1 2">NCTC1080</strain>
    </source>
</reference>
<keyword evidence="2" id="KW-1185">Reference proteome</keyword>
<proteinExistence type="predicted"/>
<evidence type="ECO:0000313" key="1">
    <source>
        <dbReference type="EMBL" id="SUO77708.1"/>
    </source>
</evidence>
<name>A0ABD7NDB5_9STRE</name>
<accession>A0ABD7NDB5</accession>